<dbReference type="InterPro" id="IPR024983">
    <property type="entry name" value="CHAT_dom"/>
</dbReference>
<reference evidence="2 3" key="1">
    <citation type="submission" date="2024-02" db="EMBL/GenBank/DDBJ databases">
        <title>Herpetosiphon gulosus NBRC 112829.</title>
        <authorList>
            <person name="Ichikawa N."/>
            <person name="Katano-Makiyama Y."/>
            <person name="Hidaka K."/>
        </authorList>
    </citation>
    <scope>NUCLEOTIDE SEQUENCE [LARGE SCALE GENOMIC DNA]</scope>
    <source>
        <strain evidence="2 3">NBRC 112829</strain>
    </source>
</reference>
<dbReference type="PANTHER" id="PTHR10098">
    <property type="entry name" value="RAPSYN-RELATED"/>
    <property type="match status" value="1"/>
</dbReference>
<dbReference type="PANTHER" id="PTHR10098:SF108">
    <property type="entry name" value="TETRATRICOPEPTIDE REPEAT PROTEIN 28"/>
    <property type="match status" value="1"/>
</dbReference>
<dbReference type="SUPFAM" id="SSF48452">
    <property type="entry name" value="TPR-like"/>
    <property type="match status" value="2"/>
</dbReference>
<dbReference type="Pfam" id="PF13424">
    <property type="entry name" value="TPR_12"/>
    <property type="match status" value="1"/>
</dbReference>
<accession>A0ABP9WY18</accession>
<dbReference type="Proteomes" id="UP001428290">
    <property type="component" value="Unassembled WGS sequence"/>
</dbReference>
<sequence>MPSVFTIPEQAYAILNTMERNPRAAVIQAQLFDQDGAEPFWKAFLLGSALLAWERISESVQWLETAHTLAQQAEFPQLWQLHSLRALLLQRSLADSSTEIKAWTSLIDQYQQLNEMTEAARTAIYLARAWHSKRDPQAVQQVVDQWLPYLDNPQDRSDAAKLQRVLGAALVAKGEYLRTIPLLQAAIAWFDHDANLLEIAKCHVEQAWALISSEQLAEAQTLLDQAAVEFQTHDLPLQQAFVKLNQSALLQLRGDYAGALARCQQARELFNQVGRTIDVGSCEGSLGAIYQQIGHWDAAQAHYMLALAIFTEKSAQGRMLMLYLNLASIAILKHDISLAHYYIQSYEKAPLAAEHQLFKGSASRIKADIFYQEAAIDLAMETLYLAHDQFLQNGEYTRAAECRLEHTWIGLQHRHGQTIDQRLLEELVDQFASQPIHQWRALYGLARLAELQHQPSQALSYYEAASQCIFMLRRQLASEHLSSSLFTRAKQLYLDALVCALRLDNAASMLLLAEQQRALTIQRLLRHQLPTIAQGFEQTQLLQSIREISRSVQTQRHNAALKAQLQAQLADYVRMLGQLRHQQLPPELPEQQLEIKTIQANLQRSYGSHWTILSYCWVEHNLLIIGIDHQSIFYECIAITKEVEQLLRLACDPQSRNFAYRDGRLAPDRDDPRWSLQTTLGSLLIPKRVQQQLHADYRLYLVPSGVLHQLPWPALRIADKWLCEMAILQVVPSLTLFAPSPTVVSSKRIFLGGCTTFNHPYPNLDHVEAELDTIATDYPDDYTLDLQQQCQLATIKAMTNKCDYSIIHLATHASMRPIHGLIGHIAFTDGELWLSEIIHLNVAQALVILSTCDGAVAELLPGEENLSLAWAWIIAGAQGVLANLWPSRDGSLSSLLNTIHTTLRKGDDPALALALAHRQAIQREDLVLDWGGLVFTSQYYAAERD</sequence>
<feature type="domain" description="CHAT" evidence="1">
    <location>
        <begin position="678"/>
        <end position="930"/>
    </location>
</feature>
<dbReference type="RefSeq" id="WP_345721700.1">
    <property type="nucleotide sequence ID" value="NZ_BAABRU010000006.1"/>
</dbReference>
<dbReference type="InterPro" id="IPR011990">
    <property type="entry name" value="TPR-like_helical_dom_sf"/>
</dbReference>
<organism evidence="2 3">
    <name type="scientific">Herpetosiphon gulosus</name>
    <dbReference type="NCBI Taxonomy" id="1973496"/>
    <lineage>
        <taxon>Bacteria</taxon>
        <taxon>Bacillati</taxon>
        <taxon>Chloroflexota</taxon>
        <taxon>Chloroflexia</taxon>
        <taxon>Herpetosiphonales</taxon>
        <taxon>Herpetosiphonaceae</taxon>
        <taxon>Herpetosiphon</taxon>
    </lineage>
</organism>
<proteinExistence type="predicted"/>
<dbReference type="EMBL" id="BAABRU010000006">
    <property type="protein sequence ID" value="GAA5528092.1"/>
    <property type="molecule type" value="Genomic_DNA"/>
</dbReference>
<evidence type="ECO:0000313" key="2">
    <source>
        <dbReference type="EMBL" id="GAA5528092.1"/>
    </source>
</evidence>
<protein>
    <recommendedName>
        <fullName evidence="1">CHAT domain-containing protein</fullName>
    </recommendedName>
</protein>
<comment type="caution">
    <text evidence="2">The sequence shown here is derived from an EMBL/GenBank/DDBJ whole genome shotgun (WGS) entry which is preliminary data.</text>
</comment>
<evidence type="ECO:0000313" key="3">
    <source>
        <dbReference type="Proteomes" id="UP001428290"/>
    </source>
</evidence>
<dbReference type="Pfam" id="PF12770">
    <property type="entry name" value="CHAT"/>
    <property type="match status" value="1"/>
</dbReference>
<dbReference type="Gene3D" id="1.25.40.10">
    <property type="entry name" value="Tetratricopeptide repeat domain"/>
    <property type="match status" value="1"/>
</dbReference>
<name>A0ABP9WY18_9CHLR</name>
<dbReference type="InterPro" id="IPR019734">
    <property type="entry name" value="TPR_rpt"/>
</dbReference>
<gene>
    <name evidence="2" type="ORF">Hgul01_01888</name>
</gene>
<keyword evidence="3" id="KW-1185">Reference proteome</keyword>
<evidence type="ECO:0000259" key="1">
    <source>
        <dbReference type="Pfam" id="PF12770"/>
    </source>
</evidence>
<dbReference type="SMART" id="SM00028">
    <property type="entry name" value="TPR"/>
    <property type="match status" value="5"/>
</dbReference>